<proteinExistence type="predicted"/>
<organism evidence="2 3">
    <name type="scientific">Prunus yedoensis var. nudiflora</name>
    <dbReference type="NCBI Taxonomy" id="2094558"/>
    <lineage>
        <taxon>Eukaryota</taxon>
        <taxon>Viridiplantae</taxon>
        <taxon>Streptophyta</taxon>
        <taxon>Embryophyta</taxon>
        <taxon>Tracheophyta</taxon>
        <taxon>Spermatophyta</taxon>
        <taxon>Magnoliopsida</taxon>
        <taxon>eudicotyledons</taxon>
        <taxon>Gunneridae</taxon>
        <taxon>Pentapetalae</taxon>
        <taxon>rosids</taxon>
        <taxon>fabids</taxon>
        <taxon>Rosales</taxon>
        <taxon>Rosaceae</taxon>
        <taxon>Amygdaloideae</taxon>
        <taxon>Amygdaleae</taxon>
        <taxon>Prunus</taxon>
    </lineage>
</organism>
<protein>
    <submittedName>
        <fullName evidence="2">Uncharacterized protein</fullName>
    </submittedName>
</protein>
<gene>
    <name evidence="2" type="ORF">Pyn_03525</name>
</gene>
<evidence type="ECO:0000256" key="1">
    <source>
        <dbReference type="SAM" id="MobiDB-lite"/>
    </source>
</evidence>
<accession>A0A314YWF3</accession>
<keyword evidence="3" id="KW-1185">Reference proteome</keyword>
<dbReference type="EMBL" id="PJQY01000639">
    <property type="protein sequence ID" value="PQQ09168.1"/>
    <property type="molecule type" value="Genomic_DNA"/>
</dbReference>
<comment type="caution">
    <text evidence="2">The sequence shown here is derived from an EMBL/GenBank/DDBJ whole genome shotgun (WGS) entry which is preliminary data.</text>
</comment>
<evidence type="ECO:0000313" key="2">
    <source>
        <dbReference type="EMBL" id="PQQ09168.1"/>
    </source>
</evidence>
<name>A0A314YWF3_PRUYE</name>
<evidence type="ECO:0000313" key="3">
    <source>
        <dbReference type="Proteomes" id="UP000250321"/>
    </source>
</evidence>
<sequence>MLRKLGNCGDKKLEKHYRYTLKEIEEDLKHITDVYIQESSDMEAVVKLRDEGKWPTGTNVVYKINLPQGKELKKVKDMARSAGLNTNGVRNWFEPESKKWKRAQPGYAAKEGGYEPADGTGSGEKKGSQLVQSLSRIVRCGDCGNKKLEKHYRYTLKEIEEDHKHITDVYIQESSDIEAVVKLRDEGKWPTGTNVV</sequence>
<dbReference type="AlphaFoldDB" id="A0A314YWF3"/>
<feature type="region of interest" description="Disordered" evidence="1">
    <location>
        <begin position="104"/>
        <end position="128"/>
    </location>
</feature>
<reference evidence="2 3" key="1">
    <citation type="submission" date="2018-02" db="EMBL/GenBank/DDBJ databases">
        <title>Draft genome of wild Prunus yedoensis var. nudiflora.</title>
        <authorList>
            <person name="Baek S."/>
            <person name="Kim J.-H."/>
            <person name="Choi K."/>
            <person name="Kim G.-B."/>
            <person name="Cho A."/>
            <person name="Jang H."/>
            <person name="Shin C.-H."/>
            <person name="Yu H.-J."/>
            <person name="Mun J.-H."/>
        </authorList>
    </citation>
    <scope>NUCLEOTIDE SEQUENCE [LARGE SCALE GENOMIC DNA]</scope>
    <source>
        <strain evidence="3">cv. Jeju island</strain>
        <tissue evidence="2">Leaf</tissue>
    </source>
</reference>
<dbReference type="Proteomes" id="UP000250321">
    <property type="component" value="Unassembled WGS sequence"/>
</dbReference>